<feature type="signal peptide" evidence="1">
    <location>
        <begin position="1"/>
        <end position="22"/>
    </location>
</feature>
<dbReference type="STRING" id="1219077.VAZ01S_001_00020"/>
<dbReference type="RefSeq" id="WP_021707847.1">
    <property type="nucleotide sequence ID" value="NZ_BAOB01000489.1"/>
</dbReference>
<dbReference type="EMBL" id="BATL01000001">
    <property type="protein sequence ID" value="GAD74064.1"/>
    <property type="molecule type" value="Genomic_DNA"/>
</dbReference>
<gene>
    <name evidence="2" type="ORF">VAZ01S_001_00020</name>
</gene>
<evidence type="ECO:0000256" key="1">
    <source>
        <dbReference type="SAM" id="SignalP"/>
    </source>
</evidence>
<dbReference type="AlphaFoldDB" id="U3BXM1"/>
<keyword evidence="3" id="KW-1185">Reference proteome</keyword>
<name>U3BXM1_9VIBR</name>
<protein>
    <submittedName>
        <fullName evidence="2">Uncharacterized protein</fullName>
    </submittedName>
</protein>
<dbReference type="Proteomes" id="UP000016567">
    <property type="component" value="Unassembled WGS sequence"/>
</dbReference>
<organism evidence="2 3">
    <name type="scientific">Vibrio azureus NBRC 104587</name>
    <dbReference type="NCBI Taxonomy" id="1219077"/>
    <lineage>
        <taxon>Bacteria</taxon>
        <taxon>Pseudomonadati</taxon>
        <taxon>Pseudomonadota</taxon>
        <taxon>Gammaproteobacteria</taxon>
        <taxon>Vibrionales</taxon>
        <taxon>Vibrionaceae</taxon>
        <taxon>Vibrio</taxon>
    </lineage>
</organism>
<evidence type="ECO:0000313" key="2">
    <source>
        <dbReference type="EMBL" id="GAD74064.1"/>
    </source>
</evidence>
<accession>U3BXM1</accession>
<reference evidence="2 3" key="1">
    <citation type="submission" date="2013-09" db="EMBL/GenBank/DDBJ databases">
        <title>Whole genome shotgun sequence of Vibrio azureus NBRC 104587.</title>
        <authorList>
            <person name="Isaki S."/>
            <person name="Hosoyama A."/>
            <person name="Numata M."/>
            <person name="Hashimoto M."/>
            <person name="Hosoyama Y."/>
            <person name="Tsuchikane K."/>
            <person name="Noguchi M."/>
            <person name="Hirakata S."/>
            <person name="Ichikawa N."/>
            <person name="Ohji S."/>
            <person name="Yamazoe A."/>
            <person name="Fujita N."/>
        </authorList>
    </citation>
    <scope>NUCLEOTIDE SEQUENCE [LARGE SCALE GENOMIC DNA]</scope>
    <source>
        <strain evidence="2 3">NBRC 104587</strain>
    </source>
</reference>
<proteinExistence type="predicted"/>
<feature type="chain" id="PRO_5004639202" evidence="1">
    <location>
        <begin position="23"/>
        <end position="237"/>
    </location>
</feature>
<evidence type="ECO:0000313" key="3">
    <source>
        <dbReference type="Proteomes" id="UP000016567"/>
    </source>
</evidence>
<keyword evidence="1" id="KW-0732">Signal</keyword>
<sequence>MNRSSIYTALLVSFAGISGAQAATFTQDITTNYEDSPIPDPVHCVTFSLMDWGDHCTANIETKGLTLAPDHPFVVTVPTFEAYEGWQEAESPRRVRALGKVGSTECEDMGDNQWSCTVPASGFPESGAPLELWVDPLEPRNSWIGELTIDDLQQDVPLQDCIVRSIQLVEQWKNQALDSYRYTAEKLHLALDGIPTKPYQDVIDENALILDILHTCALQPDTVPALLKPMPEKPKHD</sequence>
<comment type="caution">
    <text evidence="2">The sequence shown here is derived from an EMBL/GenBank/DDBJ whole genome shotgun (WGS) entry which is preliminary data.</text>
</comment>